<feature type="compositionally biased region" description="Low complexity" evidence="1">
    <location>
        <begin position="67"/>
        <end position="81"/>
    </location>
</feature>
<proteinExistence type="predicted"/>
<accession>A0AAW2HB31</accession>
<gene>
    <name evidence="2" type="ORF">PYX00_009446</name>
</gene>
<protein>
    <submittedName>
        <fullName evidence="2">Uncharacterized protein</fullName>
    </submittedName>
</protein>
<feature type="region of interest" description="Disordered" evidence="1">
    <location>
        <begin position="128"/>
        <end position="171"/>
    </location>
</feature>
<dbReference type="EMBL" id="JARGDH010000005">
    <property type="protein sequence ID" value="KAL0267083.1"/>
    <property type="molecule type" value="Genomic_DNA"/>
</dbReference>
<organism evidence="2">
    <name type="scientific">Menopon gallinae</name>
    <name type="common">poultry shaft louse</name>
    <dbReference type="NCBI Taxonomy" id="328185"/>
    <lineage>
        <taxon>Eukaryota</taxon>
        <taxon>Metazoa</taxon>
        <taxon>Ecdysozoa</taxon>
        <taxon>Arthropoda</taxon>
        <taxon>Hexapoda</taxon>
        <taxon>Insecta</taxon>
        <taxon>Pterygota</taxon>
        <taxon>Neoptera</taxon>
        <taxon>Paraneoptera</taxon>
        <taxon>Psocodea</taxon>
        <taxon>Troctomorpha</taxon>
        <taxon>Phthiraptera</taxon>
        <taxon>Amblycera</taxon>
        <taxon>Menoponidae</taxon>
        <taxon>Menopon</taxon>
    </lineage>
</organism>
<dbReference type="AlphaFoldDB" id="A0AAW2HB31"/>
<feature type="region of interest" description="Disordered" evidence="1">
    <location>
        <begin position="67"/>
        <end position="90"/>
    </location>
</feature>
<reference evidence="2" key="1">
    <citation type="journal article" date="2024" name="Gigascience">
        <title>Chromosome-level genome of the poultry shaft louse Menopon gallinae provides insight into the host-switching and adaptive evolution of parasitic lice.</title>
        <authorList>
            <person name="Xu Y."/>
            <person name="Ma L."/>
            <person name="Liu S."/>
            <person name="Liang Y."/>
            <person name="Liu Q."/>
            <person name="He Z."/>
            <person name="Tian L."/>
            <person name="Duan Y."/>
            <person name="Cai W."/>
            <person name="Li H."/>
            <person name="Song F."/>
        </authorList>
    </citation>
    <scope>NUCLEOTIDE SEQUENCE</scope>
    <source>
        <strain evidence="2">Cailab_2023a</strain>
    </source>
</reference>
<feature type="compositionally biased region" description="Basic and acidic residues" evidence="1">
    <location>
        <begin position="153"/>
        <end position="171"/>
    </location>
</feature>
<evidence type="ECO:0000313" key="2">
    <source>
        <dbReference type="EMBL" id="KAL0267083.1"/>
    </source>
</evidence>
<name>A0AAW2HB31_9NEOP</name>
<evidence type="ECO:0000256" key="1">
    <source>
        <dbReference type="SAM" id="MobiDB-lite"/>
    </source>
</evidence>
<comment type="caution">
    <text evidence="2">The sequence shown here is derived from an EMBL/GenBank/DDBJ whole genome shotgun (WGS) entry which is preliminary data.</text>
</comment>
<sequence length="213" mass="23785">MSLSEIKLLVDRIEIAKWMSAMLPCWSSAGDENHDRGREEDFLTGRTSQTELKRAWKFSSARRRVGQRCSSRRTVSSRGGSQDVRHGAIARAADSEPIEVRQEGVVSESGLAVKELKRLVATSDDHHLADLPFEGPSSRRKVEPEVQELTATTRDRPRKMERLEGPKSVPEESRLSRLDCAFWTRKDGVEAGPEVLFGQRKGSSVAKNIGSAR</sequence>